<evidence type="ECO:0000256" key="2">
    <source>
        <dbReference type="SAM" id="Phobius"/>
    </source>
</evidence>
<reference evidence="5" key="1">
    <citation type="submission" date="2015-07" db="EMBL/GenBank/DDBJ databases">
        <title>Genome sequencing of Sunxiuqinia dokdonensis strain SK.</title>
        <authorList>
            <person name="Ahn S."/>
            <person name="Kim B.-C."/>
        </authorList>
    </citation>
    <scope>NUCLEOTIDE SEQUENCE [LARGE SCALE GENOMIC DNA]</scope>
    <source>
        <strain evidence="5">SK</strain>
    </source>
</reference>
<feature type="region of interest" description="Disordered" evidence="1">
    <location>
        <begin position="78"/>
        <end position="171"/>
    </location>
</feature>
<feature type="compositionally biased region" description="Basic and acidic residues" evidence="1">
    <location>
        <begin position="158"/>
        <end position="171"/>
    </location>
</feature>
<comment type="caution">
    <text evidence="4">The sequence shown here is derived from an EMBL/GenBank/DDBJ whole genome shotgun (WGS) entry which is preliminary data.</text>
</comment>
<accession>A0A0L8V2A8</accession>
<evidence type="ECO:0000256" key="1">
    <source>
        <dbReference type="SAM" id="MobiDB-lite"/>
    </source>
</evidence>
<keyword evidence="2" id="KW-0812">Transmembrane</keyword>
<feature type="compositionally biased region" description="Polar residues" evidence="1">
    <location>
        <begin position="107"/>
        <end position="118"/>
    </location>
</feature>
<dbReference type="InterPro" id="IPR025665">
    <property type="entry name" value="Beta-barrel_OMP_2"/>
</dbReference>
<protein>
    <recommendedName>
        <fullName evidence="3">Outer membrane protein beta-barrel domain-containing protein</fullName>
    </recommendedName>
</protein>
<gene>
    <name evidence="4" type="ORF">NC99_46270</name>
</gene>
<feature type="domain" description="Outer membrane protein beta-barrel" evidence="3">
    <location>
        <begin position="242"/>
        <end position="474"/>
    </location>
</feature>
<dbReference type="Proteomes" id="UP000036958">
    <property type="component" value="Unassembled WGS sequence"/>
</dbReference>
<keyword evidence="2" id="KW-1133">Transmembrane helix</keyword>
<sequence length="495" mass="54767">MIKDNNQLDDLFRSKLDDFEQEPPAYVWSRIQEQQAGNKRRMLFFYLKGAGVAAAVLLAFLLGWQLQQQPENLAPVLTDHQVQSDEKTSQSESSDSATDTKEGTLPIQESTSAEQSSGLAFAESGRGKSAAEKPETIDSNNTIEFQITANADASSHGRQLDTEDSENRKQETQQFQLLRLLHLELDDSFKEQAQLADLRRKQRETATQFNTFEQNQIEENARLLAANRMSESPAGWQLGAMLTPGVSVNQSSQSQNYASSMAIPDSKDKLQVGGGISIEYKTHKRWSVQSGVYYSKLGQTSSNQSFQPEALYSDVVSDGALRGEVAYFNTAVAVKSGEMLMNTAAGVVAIDRLPTNARLSSGFETLAADDGILLTQTEFEQQFEYIEIPLILRYQLIDATFELQVLGGLNTSVLVGNNAYANSEYGNERIGETRDMNAVNYSTSFGFGLGYGLSNKISLHVEPQLRYFMGSLNSNSNVSFKPYTIGVYTGLSYQF</sequence>
<keyword evidence="5" id="KW-1185">Reference proteome</keyword>
<dbReference type="Pfam" id="PF13568">
    <property type="entry name" value="OMP_b-brl_2"/>
    <property type="match status" value="1"/>
</dbReference>
<dbReference type="OrthoDB" id="1113942at2"/>
<dbReference type="RefSeq" id="WP_053188943.1">
    <property type="nucleotide sequence ID" value="NZ_LGIA01000224.1"/>
</dbReference>
<dbReference type="STRING" id="1409788.NC99_46270"/>
<keyword evidence="2" id="KW-0472">Membrane</keyword>
<name>A0A0L8V2A8_9BACT</name>
<evidence type="ECO:0000259" key="3">
    <source>
        <dbReference type="Pfam" id="PF13568"/>
    </source>
</evidence>
<dbReference type="InterPro" id="IPR011250">
    <property type="entry name" value="OMP/PagP_B-barrel"/>
</dbReference>
<feature type="transmembrane region" description="Helical" evidence="2">
    <location>
        <begin position="43"/>
        <end position="64"/>
    </location>
</feature>
<feature type="compositionally biased region" description="Basic and acidic residues" evidence="1">
    <location>
        <begin position="125"/>
        <end position="136"/>
    </location>
</feature>
<feature type="compositionally biased region" description="Polar residues" evidence="1">
    <location>
        <begin position="137"/>
        <end position="157"/>
    </location>
</feature>
<evidence type="ECO:0000313" key="4">
    <source>
        <dbReference type="EMBL" id="KOH42539.1"/>
    </source>
</evidence>
<organism evidence="4 5">
    <name type="scientific">Sunxiuqinia dokdonensis</name>
    <dbReference type="NCBI Taxonomy" id="1409788"/>
    <lineage>
        <taxon>Bacteria</taxon>
        <taxon>Pseudomonadati</taxon>
        <taxon>Bacteroidota</taxon>
        <taxon>Bacteroidia</taxon>
        <taxon>Marinilabiliales</taxon>
        <taxon>Prolixibacteraceae</taxon>
        <taxon>Sunxiuqinia</taxon>
    </lineage>
</organism>
<dbReference type="SUPFAM" id="SSF56925">
    <property type="entry name" value="OMPA-like"/>
    <property type="match status" value="1"/>
</dbReference>
<dbReference type="AlphaFoldDB" id="A0A0L8V2A8"/>
<proteinExistence type="predicted"/>
<evidence type="ECO:0000313" key="5">
    <source>
        <dbReference type="Proteomes" id="UP000036958"/>
    </source>
</evidence>
<dbReference type="EMBL" id="LGIA01000224">
    <property type="protein sequence ID" value="KOH42539.1"/>
    <property type="molecule type" value="Genomic_DNA"/>
</dbReference>